<dbReference type="EMBL" id="JBHULU010000022">
    <property type="protein sequence ID" value="MFD2515805.1"/>
    <property type="molecule type" value="Genomic_DNA"/>
</dbReference>
<evidence type="ECO:0000313" key="1">
    <source>
        <dbReference type="EMBL" id="MFD2515805.1"/>
    </source>
</evidence>
<organism evidence="1 2">
    <name type="scientific">Pontibacter locisalis</name>
    <dbReference type="NCBI Taxonomy" id="1719035"/>
    <lineage>
        <taxon>Bacteria</taxon>
        <taxon>Pseudomonadati</taxon>
        <taxon>Bacteroidota</taxon>
        <taxon>Cytophagia</taxon>
        <taxon>Cytophagales</taxon>
        <taxon>Hymenobacteraceae</taxon>
        <taxon>Pontibacter</taxon>
    </lineage>
</organism>
<dbReference type="RefSeq" id="WP_377511341.1">
    <property type="nucleotide sequence ID" value="NZ_JBHULU010000022.1"/>
</dbReference>
<evidence type="ECO:0008006" key="3">
    <source>
        <dbReference type="Google" id="ProtNLM"/>
    </source>
</evidence>
<sequence length="121" mass="14119">MEQKLIFVYNSETGLFNKLTDFAHKIVSPETYACSLCALTYGKFTVQKAWSEYIKQLPMPVEFIYRNEWRFAPVRDTYPLVALQTGENRIEVLLEAEELNRMKSLDQLKSRLDEALQKACC</sequence>
<name>A0ABW5IQZ4_9BACT</name>
<evidence type="ECO:0000313" key="2">
    <source>
        <dbReference type="Proteomes" id="UP001597544"/>
    </source>
</evidence>
<proteinExistence type="predicted"/>
<accession>A0ABW5IQZ4</accession>
<protein>
    <recommendedName>
        <fullName evidence="3">GTPase</fullName>
    </recommendedName>
</protein>
<reference evidence="2" key="1">
    <citation type="journal article" date="2019" name="Int. J. Syst. Evol. Microbiol.">
        <title>The Global Catalogue of Microorganisms (GCM) 10K type strain sequencing project: providing services to taxonomists for standard genome sequencing and annotation.</title>
        <authorList>
            <consortium name="The Broad Institute Genomics Platform"/>
            <consortium name="The Broad Institute Genome Sequencing Center for Infectious Disease"/>
            <person name="Wu L."/>
            <person name="Ma J."/>
        </authorList>
    </citation>
    <scope>NUCLEOTIDE SEQUENCE [LARGE SCALE GENOMIC DNA]</scope>
    <source>
        <strain evidence="2">KCTC 42498</strain>
    </source>
</reference>
<keyword evidence="2" id="KW-1185">Reference proteome</keyword>
<gene>
    <name evidence="1" type="ORF">ACFSRY_18175</name>
</gene>
<comment type="caution">
    <text evidence="1">The sequence shown here is derived from an EMBL/GenBank/DDBJ whole genome shotgun (WGS) entry which is preliminary data.</text>
</comment>
<dbReference type="Proteomes" id="UP001597544">
    <property type="component" value="Unassembled WGS sequence"/>
</dbReference>